<proteinExistence type="inferred from homology"/>
<organism evidence="10 11">
    <name type="scientific">Flavisolibacter ginsenosidimutans</name>
    <dbReference type="NCBI Taxonomy" id="661481"/>
    <lineage>
        <taxon>Bacteria</taxon>
        <taxon>Pseudomonadati</taxon>
        <taxon>Bacteroidota</taxon>
        <taxon>Chitinophagia</taxon>
        <taxon>Chitinophagales</taxon>
        <taxon>Chitinophagaceae</taxon>
        <taxon>Flavisolibacter</taxon>
    </lineage>
</organism>
<dbReference type="NCBIfam" id="TIGR04057">
    <property type="entry name" value="SusC_RagA_signa"/>
    <property type="match status" value="1"/>
</dbReference>
<reference evidence="10 11" key="1">
    <citation type="journal article" date="2015" name="Int. J. Syst. Evol. Microbiol.">
        <title>Flavisolibacter ginsenosidimutans sp. nov., with ginsenoside-converting activity isolated from soil used for cultivating ginseng.</title>
        <authorList>
            <person name="Zhao Y."/>
            <person name="Liu Q."/>
            <person name="Kang M.S."/>
            <person name="Jin F."/>
            <person name="Yu H."/>
            <person name="Im W.T."/>
        </authorList>
    </citation>
    <scope>NUCLEOTIDE SEQUENCE [LARGE SCALE GENOMIC DNA]</scope>
    <source>
        <strain evidence="10 11">Gsoil 636</strain>
    </source>
</reference>
<dbReference type="InterPro" id="IPR008969">
    <property type="entry name" value="CarboxyPept-like_regulatory"/>
</dbReference>
<dbReference type="OrthoDB" id="9768177at2"/>
<dbReference type="RefSeq" id="WP_146781381.1">
    <property type="nucleotide sequence ID" value="NZ_BAABIO010000006.1"/>
</dbReference>
<feature type="signal peptide" evidence="8">
    <location>
        <begin position="1"/>
        <end position="21"/>
    </location>
</feature>
<dbReference type="Pfam" id="PF07715">
    <property type="entry name" value="Plug"/>
    <property type="match status" value="1"/>
</dbReference>
<dbReference type="SUPFAM" id="SSF49464">
    <property type="entry name" value="Carboxypeptidase regulatory domain-like"/>
    <property type="match status" value="1"/>
</dbReference>
<evidence type="ECO:0000259" key="9">
    <source>
        <dbReference type="Pfam" id="PF07715"/>
    </source>
</evidence>
<name>A0A5B8UDR9_9BACT</name>
<evidence type="ECO:0000256" key="3">
    <source>
        <dbReference type="ARBA" id="ARBA00022452"/>
    </source>
</evidence>
<dbReference type="Pfam" id="PF13715">
    <property type="entry name" value="CarbopepD_reg_2"/>
    <property type="match status" value="1"/>
</dbReference>
<evidence type="ECO:0000313" key="10">
    <source>
        <dbReference type="EMBL" id="QEC54446.1"/>
    </source>
</evidence>
<dbReference type="InterPro" id="IPR023997">
    <property type="entry name" value="TonB-dep_OMP_SusC/RagA_CS"/>
</dbReference>
<evidence type="ECO:0000256" key="4">
    <source>
        <dbReference type="ARBA" id="ARBA00022692"/>
    </source>
</evidence>
<dbReference type="PROSITE" id="PS51257">
    <property type="entry name" value="PROKAR_LIPOPROTEIN"/>
    <property type="match status" value="1"/>
</dbReference>
<keyword evidence="11" id="KW-1185">Reference proteome</keyword>
<evidence type="ECO:0000256" key="6">
    <source>
        <dbReference type="ARBA" id="ARBA00023237"/>
    </source>
</evidence>
<evidence type="ECO:0000256" key="8">
    <source>
        <dbReference type="SAM" id="SignalP"/>
    </source>
</evidence>
<dbReference type="InterPro" id="IPR037066">
    <property type="entry name" value="Plug_dom_sf"/>
</dbReference>
<feature type="chain" id="PRO_5023106547" evidence="8">
    <location>
        <begin position="22"/>
        <end position="1048"/>
    </location>
</feature>
<evidence type="ECO:0000256" key="7">
    <source>
        <dbReference type="PROSITE-ProRule" id="PRU01360"/>
    </source>
</evidence>
<dbReference type="InterPro" id="IPR036942">
    <property type="entry name" value="Beta-barrel_TonB_sf"/>
</dbReference>
<dbReference type="FunFam" id="2.170.130.10:FF:000003">
    <property type="entry name" value="SusC/RagA family TonB-linked outer membrane protein"/>
    <property type="match status" value="1"/>
</dbReference>
<evidence type="ECO:0000256" key="1">
    <source>
        <dbReference type="ARBA" id="ARBA00004571"/>
    </source>
</evidence>
<dbReference type="Proteomes" id="UP000321204">
    <property type="component" value="Chromosome"/>
</dbReference>
<evidence type="ECO:0000313" key="11">
    <source>
        <dbReference type="Proteomes" id="UP000321204"/>
    </source>
</evidence>
<protein>
    <submittedName>
        <fullName evidence="10">TonB-dependent receptor</fullName>
    </submittedName>
</protein>
<dbReference type="EMBL" id="CP042433">
    <property type="protein sequence ID" value="QEC54446.1"/>
    <property type="molecule type" value="Genomic_DNA"/>
</dbReference>
<evidence type="ECO:0000256" key="2">
    <source>
        <dbReference type="ARBA" id="ARBA00022448"/>
    </source>
</evidence>
<dbReference type="Gene3D" id="2.170.130.10">
    <property type="entry name" value="TonB-dependent receptor, plug domain"/>
    <property type="match status" value="1"/>
</dbReference>
<dbReference type="PROSITE" id="PS52016">
    <property type="entry name" value="TONB_DEPENDENT_REC_3"/>
    <property type="match status" value="1"/>
</dbReference>
<keyword evidence="10" id="KW-0675">Receptor</keyword>
<keyword evidence="8" id="KW-0732">Signal</keyword>
<dbReference type="SUPFAM" id="SSF56935">
    <property type="entry name" value="Porins"/>
    <property type="match status" value="1"/>
</dbReference>
<dbReference type="GO" id="GO:0009279">
    <property type="term" value="C:cell outer membrane"/>
    <property type="evidence" value="ECO:0007669"/>
    <property type="project" value="UniProtKB-SubCell"/>
</dbReference>
<keyword evidence="2 7" id="KW-0813">Transport</keyword>
<accession>A0A5B8UDR9</accession>
<keyword evidence="3 7" id="KW-1134">Transmembrane beta strand</keyword>
<dbReference type="NCBIfam" id="TIGR04056">
    <property type="entry name" value="OMP_RagA_SusC"/>
    <property type="match status" value="1"/>
</dbReference>
<dbReference type="AlphaFoldDB" id="A0A5B8UDR9"/>
<dbReference type="InterPro" id="IPR012910">
    <property type="entry name" value="Plug_dom"/>
</dbReference>
<keyword evidence="6 7" id="KW-0998">Cell outer membrane</keyword>
<dbReference type="InterPro" id="IPR039426">
    <property type="entry name" value="TonB-dep_rcpt-like"/>
</dbReference>
<keyword evidence="4 7" id="KW-0812">Transmembrane</keyword>
<dbReference type="Gene3D" id="2.60.40.1120">
    <property type="entry name" value="Carboxypeptidase-like, regulatory domain"/>
    <property type="match status" value="1"/>
</dbReference>
<sequence length="1048" mass="115313">MKSFLFFLFALLTLACTKAVAQQVSGTVSDSTGNAIVGATVAEKGVKGNGTSTNASGRFSLNLKGGSHTLIVSNVGYDAQEVPVSNGNAVSVVLKNAANSLADVVIVGYGRQKKVTTTGAISTVSGADLRENPSASIQNTMAGKLPGFFSQQTSGQPGADGATFYIRGVSSYNVGSTTPLIIVDDIEFSYDQFARLDPNEIESITILKDASATAVYGVRGANGVVIVTTRRGKIGAPQISFRAETSLQQPDIFPQFLNAYDAAVLYNQGRKNDGLAPLFSDADLAAFRDHTDPYGHSDINWKNVLFKKFSRQYRGNFDITGGTEKVRYFISAGYLYQDGMVKDFGSPLGINNNYYNERYNYRSNLDIKVTRTTDLRFDLSGNVSTINTPQVGSPNGWNDVFADYGSIWTLAPWAYPLYNPDGSLGYSQWAKSPGTGGTVYDVNNIIGRLTYLGYTRRFENNMNLLSTLNQKLDFITRGLSIKGTLSYASNYNNPNVSMSGGEFPSYIYDPATNTYTPRSTNTYRVRRLIRGSSNGSTIRLVTSQAALNYDRTFTGHHVYGLAMFLQQSDTRASSNSVYNFIPSNFRSYIGRVGYDYRQKYMVEFNGAYNGSDRFSAANRYGFFPAGSAGWNVSEEGFFKRNIKFISRMKLRGSYGLVGNDKLGSFAYYYQQTYGSAGGQVFFGNPSANSGTAIYEGTLGNLNVSWEKEKKLDLGVELGFFNNKLNATVEYFNNNRYDILTDRSGKTDSRFGSVSAVFGQGLPPVNLGKVNNKGIEVEVNYAGTIGKDWSYSVKGTYSYAKNKIVFADEPSYKYDYQSYTGHAINTQRVYTWIGFYKDSNDIAKSAKPAGLTVRPGDLKYADLNGDGIIDGYDAKVQGNPNVPNTTAGLNLSVRYKGFNIGVFFQGSFNFNVRGLAEAIQPFGGNFRAIHQQAWTPDLGDNAKFPLLTFIPGISDSRAYPSTFYLLPGDFVRLKTAEIGYTLPQRWMKPLHMKEIRVYSNGYNLITWTKLSQLYQLDPEINQGSTGSSGTDRTNYPPQRIFNFGISATF</sequence>
<comment type="similarity">
    <text evidence="7">Belongs to the TonB-dependent receptor family.</text>
</comment>
<evidence type="ECO:0000256" key="5">
    <source>
        <dbReference type="ARBA" id="ARBA00023136"/>
    </source>
</evidence>
<comment type="subcellular location">
    <subcellularLocation>
        <location evidence="1 7">Cell outer membrane</location>
        <topology evidence="1 7">Multi-pass membrane protein</topology>
    </subcellularLocation>
</comment>
<feature type="domain" description="TonB-dependent receptor plug" evidence="9">
    <location>
        <begin position="114"/>
        <end position="224"/>
    </location>
</feature>
<keyword evidence="5 7" id="KW-0472">Membrane</keyword>
<gene>
    <name evidence="10" type="ORF">FSB75_00545</name>
</gene>
<dbReference type="KEGG" id="fgg:FSB75_00545"/>
<dbReference type="InterPro" id="IPR023996">
    <property type="entry name" value="TonB-dep_OMP_SusC/RagA"/>
</dbReference>
<dbReference type="Gene3D" id="2.40.170.20">
    <property type="entry name" value="TonB-dependent receptor, beta-barrel domain"/>
    <property type="match status" value="1"/>
</dbReference>